<dbReference type="EMBL" id="CM037615">
    <property type="protein sequence ID" value="KAH8013765.1"/>
    <property type="molecule type" value="Genomic_DNA"/>
</dbReference>
<gene>
    <name evidence="1" type="ORF">K3G42_021910</name>
</gene>
<comment type="caution">
    <text evidence="1">The sequence shown here is derived from an EMBL/GenBank/DDBJ whole genome shotgun (WGS) entry which is preliminary data.</text>
</comment>
<organism evidence="1 2">
    <name type="scientific">Sphaerodactylus townsendi</name>
    <dbReference type="NCBI Taxonomy" id="933632"/>
    <lineage>
        <taxon>Eukaryota</taxon>
        <taxon>Metazoa</taxon>
        <taxon>Chordata</taxon>
        <taxon>Craniata</taxon>
        <taxon>Vertebrata</taxon>
        <taxon>Euteleostomi</taxon>
        <taxon>Lepidosauria</taxon>
        <taxon>Squamata</taxon>
        <taxon>Bifurcata</taxon>
        <taxon>Gekkota</taxon>
        <taxon>Sphaerodactylidae</taxon>
        <taxon>Sphaerodactylus</taxon>
    </lineage>
</organism>
<keyword evidence="2" id="KW-1185">Reference proteome</keyword>
<dbReference type="Proteomes" id="UP000827872">
    <property type="component" value="Linkage Group LG02"/>
</dbReference>
<reference evidence="1" key="1">
    <citation type="submission" date="2021-08" db="EMBL/GenBank/DDBJ databases">
        <title>The first chromosome-level gecko genome reveals the dynamic sex chromosomes of Neotropical dwarf geckos (Sphaerodactylidae: Sphaerodactylus).</title>
        <authorList>
            <person name="Pinto B.J."/>
            <person name="Keating S.E."/>
            <person name="Gamble T."/>
        </authorList>
    </citation>
    <scope>NUCLEOTIDE SEQUENCE</scope>
    <source>
        <strain evidence="1">TG3544</strain>
    </source>
</reference>
<evidence type="ECO:0000313" key="2">
    <source>
        <dbReference type="Proteomes" id="UP000827872"/>
    </source>
</evidence>
<proteinExistence type="predicted"/>
<protein>
    <submittedName>
        <fullName evidence="1">Uncharacterized protein</fullName>
    </submittedName>
</protein>
<evidence type="ECO:0000313" key="1">
    <source>
        <dbReference type="EMBL" id="KAH8013765.1"/>
    </source>
</evidence>
<accession>A0ACB8G310</accession>
<name>A0ACB8G310_9SAUR</name>
<sequence length="472" mass="55186">MVADQPFSPSHQVSSTAAVAQQHEGKSKENSSEKNAEVQDQPQSIRRKASYKRAVNELCDGQHTEDEFSPPRKKSPSPQCPASKVVRPFKTFLHTVHKNQVLMMTPGSVSQNSAIKSFLKYNTPLRTNPKEKERQRLETLKKKQEAEEQRKQKMEEEKRRRLEEIKRKREEHIRKVLQARERVEQREEEKKKLLEQKFAQNNEKVREERMAEEKVKKAAAAKKAEALEARKRRALQLEERRQQELMQRMKEEEQEKARQTAELEKKLAAERELEKQREQEKLRAQQELERKEKKEAARLQRELMAAKKKEQLLKEAEEKERKRQEEEQKQKSTSDAVVGHEQLNATIQIKSSPSCNSYPMTPQGPKQPKFDENNYGMDQNSDDSTDDESNPRKPIPAWATGNQLSKAIIHQYYNPPDIDAFFGIIRSPKLEEIFCKSKPRYQKRTSSAVWNSPPFPYGKSMTGQSWEGLKRC</sequence>